<dbReference type="EMBL" id="LAZR01000285">
    <property type="protein sequence ID" value="KKN77061.1"/>
    <property type="molecule type" value="Genomic_DNA"/>
</dbReference>
<name>A0A0F9VUB7_9ZZZZ</name>
<proteinExistence type="predicted"/>
<comment type="caution">
    <text evidence="1">The sequence shown here is derived from an EMBL/GenBank/DDBJ whole genome shotgun (WGS) entry which is preliminary data.</text>
</comment>
<dbReference type="AlphaFoldDB" id="A0A0F9VUB7"/>
<gene>
    <name evidence="1" type="ORF">LCGC14_0364000</name>
</gene>
<organism evidence="1">
    <name type="scientific">marine sediment metagenome</name>
    <dbReference type="NCBI Taxonomy" id="412755"/>
    <lineage>
        <taxon>unclassified sequences</taxon>
        <taxon>metagenomes</taxon>
        <taxon>ecological metagenomes</taxon>
    </lineage>
</organism>
<sequence length="63" mass="7109">MDIAKSFIRAYGPIGASAIRNHLREQTNLNLAERQAAIDTLVSTGEISETEDSNRFRRIYDIV</sequence>
<accession>A0A0F9VUB7</accession>
<evidence type="ECO:0000313" key="1">
    <source>
        <dbReference type="EMBL" id="KKN77061.1"/>
    </source>
</evidence>
<protein>
    <submittedName>
        <fullName evidence="1">Uncharacterized protein</fullName>
    </submittedName>
</protein>
<reference evidence="1" key="1">
    <citation type="journal article" date="2015" name="Nature">
        <title>Complex archaea that bridge the gap between prokaryotes and eukaryotes.</title>
        <authorList>
            <person name="Spang A."/>
            <person name="Saw J.H."/>
            <person name="Jorgensen S.L."/>
            <person name="Zaremba-Niedzwiedzka K."/>
            <person name="Martijn J."/>
            <person name="Lind A.E."/>
            <person name="van Eijk R."/>
            <person name="Schleper C."/>
            <person name="Guy L."/>
            <person name="Ettema T.J."/>
        </authorList>
    </citation>
    <scope>NUCLEOTIDE SEQUENCE</scope>
</reference>